<keyword evidence="1" id="KW-1133">Transmembrane helix</keyword>
<evidence type="ECO:0000313" key="3">
    <source>
        <dbReference type="EMBL" id="MDR5899386.1"/>
    </source>
</evidence>
<comment type="caution">
    <text evidence="3">The sequence shown here is derived from an EMBL/GenBank/DDBJ whole genome shotgun (WGS) entry which is preliminary data.</text>
</comment>
<evidence type="ECO:0000313" key="4">
    <source>
        <dbReference type="Proteomes" id="UP001254564"/>
    </source>
</evidence>
<dbReference type="EMBL" id="JARWAN010000015">
    <property type="protein sequence ID" value="MDR5899386.1"/>
    <property type="molecule type" value="Genomic_DNA"/>
</dbReference>
<evidence type="ECO:0000259" key="2">
    <source>
        <dbReference type="Pfam" id="PF14341"/>
    </source>
</evidence>
<dbReference type="Pfam" id="PF14341">
    <property type="entry name" value="PilX_N"/>
    <property type="match status" value="1"/>
</dbReference>
<keyword evidence="4" id="KW-1185">Reference proteome</keyword>
<proteinExistence type="predicted"/>
<accession>A0ABU1H509</accession>
<keyword evidence="1" id="KW-0472">Membrane</keyword>
<gene>
    <name evidence="3" type="ORF">QC823_10345</name>
</gene>
<dbReference type="Proteomes" id="UP001254564">
    <property type="component" value="Unassembled WGS sequence"/>
</dbReference>
<feature type="transmembrane region" description="Helical" evidence="1">
    <location>
        <begin position="12"/>
        <end position="33"/>
    </location>
</feature>
<reference evidence="3 4" key="1">
    <citation type="submission" date="2023-04" db="EMBL/GenBank/DDBJ databases">
        <title>A long-awaited taxogenomic arrangement of the family Halomonadaceae.</title>
        <authorList>
            <person name="De La Haba R."/>
            <person name="Chuvochina M."/>
            <person name="Wittouck S."/>
            <person name="Arahal D.R."/>
            <person name="Sanchez-Porro C."/>
            <person name="Hugenholtz P."/>
            <person name="Ventosa A."/>
        </authorList>
    </citation>
    <scope>NUCLEOTIDE SEQUENCE [LARGE SCALE GENOMIC DNA]</scope>
    <source>
        <strain evidence="3 4">DSM 21020</strain>
    </source>
</reference>
<name>A0ABU1H509_9GAMM</name>
<feature type="domain" description="Type 4 fimbrial biogenesis protein PilX N-terminal" evidence="2">
    <location>
        <begin position="11"/>
        <end position="59"/>
    </location>
</feature>
<evidence type="ECO:0000256" key="1">
    <source>
        <dbReference type="SAM" id="Phobius"/>
    </source>
</evidence>
<protein>
    <submittedName>
        <fullName evidence="3">Pilus assembly PilX N-terminal domain-containing protein</fullName>
    </submittedName>
</protein>
<keyword evidence="1" id="KW-0812">Transmembrane</keyword>
<dbReference type="RefSeq" id="WP_309656270.1">
    <property type="nucleotide sequence ID" value="NZ_JARWAN010000015.1"/>
</dbReference>
<sequence length="384" mass="40100">MNTQPIPKKQKGAALVIVMVLLASGLIIGISGMSSALIDERLAGNYRASALAQMAAEVGASVKIENVKDDSSFNVSGNTKSCRKASGSDENGVYEDILDDLGSFNGYGRSEVEYETSYYVGYYYVGCKQGDEDADIVVGQVKESESSDSVISIHFILVANKPDDGDEDDVGLTLGGSPEALAPLVCLSSSCGWNDNNVSGYFDGRTHPVPSDFGCNGDSCRTSPEGEEGEAISYDPDSKSKWDDFLYGPPPLEFNRSITGGGGEKLSQGERGVFENIEVLSGNKGKNSVSAGGNLNTSGIIVIRNGATLDANGTGHHEGLIIVEEGGTLEMGNNYNVYGAVVAMGNITLDAGNGGQGGVRYSTFSSGEDSNDGDNAGGLVWLPL</sequence>
<dbReference type="InterPro" id="IPR025746">
    <property type="entry name" value="PilX_N_dom"/>
</dbReference>
<organism evidence="3 4">
    <name type="scientific">Vreelandella vilamensis</name>
    <dbReference type="NCBI Taxonomy" id="531309"/>
    <lineage>
        <taxon>Bacteria</taxon>
        <taxon>Pseudomonadati</taxon>
        <taxon>Pseudomonadota</taxon>
        <taxon>Gammaproteobacteria</taxon>
        <taxon>Oceanospirillales</taxon>
        <taxon>Halomonadaceae</taxon>
        <taxon>Vreelandella</taxon>
    </lineage>
</organism>